<accession>A0A1Q9D5U6</accession>
<dbReference type="InterPro" id="IPR032857">
    <property type="entry name" value="ALKBH4"/>
</dbReference>
<protein>
    <submittedName>
        <fullName evidence="1">Uncharacterized protein</fullName>
    </submittedName>
</protein>
<comment type="caution">
    <text evidence="1">The sequence shown here is derived from an EMBL/GenBank/DDBJ whole genome shotgun (WGS) entry which is preliminary data.</text>
</comment>
<dbReference type="SUPFAM" id="SSF51197">
    <property type="entry name" value="Clavaminate synthase-like"/>
    <property type="match status" value="1"/>
</dbReference>
<sequence length="943" mass="103872">MMDALPAPALSAPFDHLQRASAKANATNNVEVLCVPGRVAARARDVALARQSLAWEVLVENISTSQRHKAGLFRLQQLMLLRGFLALLAGPRRARDQAAERESRVEGLRHRSLERLALVFLLAWNRAAKRSCLSDYLLRWRRSAAISRTCRSDEGLLLDQGAGSEVNRYTGGRSMAEVGLQSRAGAPAFFVSRQLRSSEGLAASLRPLGRGQALRLSPPLGTTGASVLRGHVDATASSGHRSAELYSAVAQRAESRPAFRFSLAASARAQAWERQPRAVTPVRISAEGFPAFRRLLRRPRCPGMVGSVAATHLANDVHLDSVHGRWLVQEDVDQVLEIAKDALKAHSRPWSLVIFNETWNGKKATFDLQYRIFNSAAVAFGPHGTGFSNVIWGNPNLIRYATYLGMHGGQASHEELAIPQGMLSFAGAAGIQAKMAHVPLVHTCQGLMNVSHPKYCMLCELRWRRWPRSRPRRGLAAVAAAGTLVATAPLRLSCAPATLHTALNFQWSQPSAVYGHRFKLRQKLPQGLRYCADFISEAEERELDQLLSTGPWLRHIKSRAQQFFGLVYYQTTQQLPALQPSELSAQNEARSMEDLPEWLMQRVLATGAFPREGEINQVAANEYLDRAGISSHVEEPTAFGRNLGTLSMLSPVQMTLTPAEEDLHGRDGLDHGNWVKILLEPRSFLLLQGRRVSFPLSGYAATPYQYRECEGESRYEYRHGIRRSKLVQLGDGQILRREAGYRRVSLTFRELLQSRRQLSDTATDGKEIRWISREEGEASMAEAIDVGRQGTLMGPGALLALRTLADNKKPGWDGSPLGSQSKKTRLDQVPAFAIPRTAEDKLQAQAEAAALALLRGTLGEELGLPVQLSGRGNDGGGTVRVEGPSLQLFNLARKLLQFRYFRRDAEKAFTILHLNVMHGKAASAPVPGVGQPLRQACGVDIEA</sequence>
<reference evidence="1 2" key="1">
    <citation type="submission" date="2016-02" db="EMBL/GenBank/DDBJ databases">
        <title>Genome analysis of coral dinoflagellate symbionts highlights evolutionary adaptations to a symbiotic lifestyle.</title>
        <authorList>
            <person name="Aranda M."/>
            <person name="Li Y."/>
            <person name="Liew Y.J."/>
            <person name="Baumgarten S."/>
            <person name="Simakov O."/>
            <person name="Wilson M."/>
            <person name="Piel J."/>
            <person name="Ashoor H."/>
            <person name="Bougouffa S."/>
            <person name="Bajic V.B."/>
            <person name="Ryu T."/>
            <person name="Ravasi T."/>
            <person name="Bayer T."/>
            <person name="Micklem G."/>
            <person name="Kim H."/>
            <person name="Bhak J."/>
            <person name="Lajeunesse T.C."/>
            <person name="Voolstra C.R."/>
        </authorList>
    </citation>
    <scope>NUCLEOTIDE SEQUENCE [LARGE SCALE GENOMIC DNA]</scope>
    <source>
        <strain evidence="1 2">CCMP2467</strain>
    </source>
</reference>
<dbReference type="GO" id="GO:0070988">
    <property type="term" value="P:demethylation"/>
    <property type="evidence" value="ECO:0007669"/>
    <property type="project" value="InterPro"/>
</dbReference>
<proteinExistence type="predicted"/>
<dbReference type="Proteomes" id="UP000186817">
    <property type="component" value="Unassembled WGS sequence"/>
</dbReference>
<dbReference type="OrthoDB" id="271595at2759"/>
<dbReference type="GO" id="GO:0016491">
    <property type="term" value="F:oxidoreductase activity"/>
    <property type="evidence" value="ECO:0007669"/>
    <property type="project" value="TreeGrafter"/>
</dbReference>
<organism evidence="1 2">
    <name type="scientific">Symbiodinium microadriaticum</name>
    <name type="common">Dinoflagellate</name>
    <name type="synonym">Zooxanthella microadriatica</name>
    <dbReference type="NCBI Taxonomy" id="2951"/>
    <lineage>
        <taxon>Eukaryota</taxon>
        <taxon>Sar</taxon>
        <taxon>Alveolata</taxon>
        <taxon>Dinophyceae</taxon>
        <taxon>Suessiales</taxon>
        <taxon>Symbiodiniaceae</taxon>
        <taxon>Symbiodinium</taxon>
    </lineage>
</organism>
<dbReference type="PANTHER" id="PTHR12463">
    <property type="entry name" value="OXYGENASE-RELATED"/>
    <property type="match status" value="1"/>
</dbReference>
<evidence type="ECO:0000313" key="2">
    <source>
        <dbReference type="Proteomes" id="UP000186817"/>
    </source>
</evidence>
<dbReference type="PANTHER" id="PTHR12463:SF1">
    <property type="entry name" value="2-OXOGLUTARATE AND FE-DEPENDENT OXYGENASE FAMILY PROTEIN"/>
    <property type="match status" value="1"/>
</dbReference>
<dbReference type="AlphaFoldDB" id="A0A1Q9D5U6"/>
<name>A0A1Q9D5U6_SYMMI</name>
<dbReference type="EMBL" id="LSRX01000709">
    <property type="protein sequence ID" value="OLP90466.1"/>
    <property type="molecule type" value="Genomic_DNA"/>
</dbReference>
<keyword evidence="2" id="KW-1185">Reference proteome</keyword>
<dbReference type="Gene3D" id="2.60.120.590">
    <property type="entry name" value="Alpha-ketoglutarate-dependent dioxygenase AlkB-like"/>
    <property type="match status" value="1"/>
</dbReference>
<dbReference type="InterPro" id="IPR037151">
    <property type="entry name" value="AlkB-like_sf"/>
</dbReference>
<evidence type="ECO:0000313" key="1">
    <source>
        <dbReference type="EMBL" id="OLP90466.1"/>
    </source>
</evidence>
<dbReference type="GO" id="GO:0032451">
    <property type="term" value="F:demethylase activity"/>
    <property type="evidence" value="ECO:0007669"/>
    <property type="project" value="TreeGrafter"/>
</dbReference>
<gene>
    <name evidence="1" type="ORF">AK812_SmicGene27948</name>
</gene>